<dbReference type="SMART" id="SM00220">
    <property type="entry name" value="S_TKc"/>
    <property type="match status" value="1"/>
</dbReference>
<dbReference type="InterPro" id="IPR011009">
    <property type="entry name" value="Kinase-like_dom_sf"/>
</dbReference>
<feature type="region of interest" description="Disordered" evidence="15">
    <location>
        <begin position="461"/>
        <end position="502"/>
    </location>
</feature>
<dbReference type="InterPro" id="IPR050236">
    <property type="entry name" value="Ser_Thr_kinase_AGC"/>
</dbReference>
<dbReference type="CDD" id="cd01262">
    <property type="entry name" value="PH_PDK1"/>
    <property type="match status" value="1"/>
</dbReference>
<dbReference type="GO" id="GO:0048638">
    <property type="term" value="P:regulation of developmental growth"/>
    <property type="evidence" value="ECO:0007669"/>
    <property type="project" value="UniProtKB-ARBA"/>
</dbReference>
<evidence type="ECO:0000313" key="17">
    <source>
        <dbReference type="EMBL" id="JAC97563.1"/>
    </source>
</evidence>
<dbReference type="Gene3D" id="1.10.510.10">
    <property type="entry name" value="Transferase(Phosphotransferase) domain 1"/>
    <property type="match status" value="2"/>
</dbReference>
<feature type="compositionally biased region" description="Low complexity" evidence="15">
    <location>
        <begin position="838"/>
        <end position="851"/>
    </location>
</feature>
<dbReference type="InterPro" id="IPR039046">
    <property type="entry name" value="PDPK1"/>
</dbReference>
<dbReference type="Gene3D" id="3.30.200.20">
    <property type="entry name" value="Phosphorylase Kinase, domain 1"/>
    <property type="match status" value="1"/>
</dbReference>
<dbReference type="SUPFAM" id="SSF50729">
    <property type="entry name" value="PH domain-like"/>
    <property type="match status" value="1"/>
</dbReference>
<comment type="catalytic activity">
    <reaction evidence="12">
        <text>L-threonyl-[protein] + ATP = O-phospho-L-threonyl-[protein] + ADP + H(+)</text>
        <dbReference type="Rhea" id="RHEA:46608"/>
        <dbReference type="Rhea" id="RHEA-COMP:11060"/>
        <dbReference type="Rhea" id="RHEA-COMP:11605"/>
        <dbReference type="ChEBI" id="CHEBI:15378"/>
        <dbReference type="ChEBI" id="CHEBI:30013"/>
        <dbReference type="ChEBI" id="CHEBI:30616"/>
        <dbReference type="ChEBI" id="CHEBI:61977"/>
        <dbReference type="ChEBI" id="CHEBI:456216"/>
        <dbReference type="EC" id="2.7.11.1"/>
    </reaction>
</comment>
<dbReference type="PROSITE" id="PS00107">
    <property type="entry name" value="PROTEIN_KINASE_ATP"/>
    <property type="match status" value="1"/>
</dbReference>
<dbReference type="PANTHER" id="PTHR24356:SF163">
    <property type="entry name" value="3-PHOSPHOINOSITIDE-DEPENDENT PROTEIN KINASE 1-RELATED"/>
    <property type="match status" value="1"/>
</dbReference>
<evidence type="ECO:0000256" key="10">
    <source>
        <dbReference type="ARBA" id="ARBA00022777"/>
    </source>
</evidence>
<evidence type="ECO:0000256" key="1">
    <source>
        <dbReference type="ARBA" id="ARBA00004496"/>
    </source>
</evidence>
<dbReference type="EMBL" id="GBXI01016728">
    <property type="protein sequence ID" value="JAC97563.1"/>
    <property type="molecule type" value="Transcribed_RNA"/>
</dbReference>
<dbReference type="InterPro" id="IPR033931">
    <property type="entry name" value="PDK1-typ_PH"/>
</dbReference>
<dbReference type="FunFam" id="2.30.29.30:FF:000324">
    <property type="entry name" value="Phosphoinositide-dependent kinase 1, isoform F"/>
    <property type="match status" value="1"/>
</dbReference>
<dbReference type="GO" id="GO:1901701">
    <property type="term" value="P:cellular response to oxygen-containing compound"/>
    <property type="evidence" value="ECO:0007669"/>
    <property type="project" value="UniProtKB-ARBA"/>
</dbReference>
<feature type="compositionally biased region" description="Low complexity" evidence="15">
    <location>
        <begin position="461"/>
        <end position="471"/>
    </location>
</feature>
<accession>A0A0A1WEX9</accession>
<keyword evidence="10 17" id="KW-0418">Kinase</keyword>
<feature type="compositionally biased region" description="Low complexity" evidence="15">
    <location>
        <begin position="814"/>
        <end position="823"/>
    </location>
</feature>
<keyword evidence="8" id="KW-0808">Transferase</keyword>
<evidence type="ECO:0000256" key="15">
    <source>
        <dbReference type="SAM" id="MobiDB-lite"/>
    </source>
</evidence>
<evidence type="ECO:0000256" key="6">
    <source>
        <dbReference type="ARBA" id="ARBA00022490"/>
    </source>
</evidence>
<dbReference type="InterPro" id="IPR017441">
    <property type="entry name" value="Protein_kinase_ATP_BS"/>
</dbReference>
<evidence type="ECO:0000256" key="11">
    <source>
        <dbReference type="ARBA" id="ARBA00022840"/>
    </source>
</evidence>
<evidence type="ECO:0000256" key="4">
    <source>
        <dbReference type="ARBA" id="ARBA00018538"/>
    </source>
</evidence>
<evidence type="ECO:0000256" key="14">
    <source>
        <dbReference type="PROSITE-ProRule" id="PRU10141"/>
    </source>
</evidence>
<feature type="compositionally biased region" description="Polar residues" evidence="15">
    <location>
        <begin position="824"/>
        <end position="836"/>
    </location>
</feature>
<feature type="region of interest" description="Disordered" evidence="15">
    <location>
        <begin position="803"/>
        <end position="851"/>
    </location>
</feature>
<reference evidence="17" key="2">
    <citation type="journal article" date="2015" name="Gigascience">
        <title>Reconstructing a comprehensive transcriptome assembly of a white-pupal translocated strain of the pest fruit fly Bactrocera cucurbitae.</title>
        <authorList>
            <person name="Sim S.B."/>
            <person name="Calla B."/>
            <person name="Hall B."/>
            <person name="DeRego T."/>
            <person name="Geib S.M."/>
        </authorList>
    </citation>
    <scope>NUCLEOTIDE SEQUENCE</scope>
</reference>
<evidence type="ECO:0000256" key="7">
    <source>
        <dbReference type="ARBA" id="ARBA00022527"/>
    </source>
</evidence>
<dbReference type="InterPro" id="IPR008271">
    <property type="entry name" value="Ser/Thr_kinase_AS"/>
</dbReference>
<evidence type="ECO:0000256" key="9">
    <source>
        <dbReference type="ARBA" id="ARBA00022741"/>
    </source>
</evidence>
<dbReference type="Gene3D" id="2.30.29.30">
    <property type="entry name" value="Pleckstrin-homology domain (PH domain)/Phosphotyrosine-binding domain (PTB)"/>
    <property type="match status" value="1"/>
</dbReference>
<evidence type="ECO:0000259" key="16">
    <source>
        <dbReference type="PROSITE" id="PS50011"/>
    </source>
</evidence>
<dbReference type="Pfam" id="PF00069">
    <property type="entry name" value="Pkinase"/>
    <property type="match status" value="2"/>
</dbReference>
<comment type="similarity">
    <text evidence="2">Belongs to the protein kinase superfamily. AGC Ser/Thr protein kinase family. PDPK1 subfamily.</text>
</comment>
<protein>
    <recommendedName>
        <fullName evidence="4">3-phosphoinositide-dependent protein kinase 1</fullName>
        <ecNumber evidence="3">2.7.11.1</ecNumber>
    </recommendedName>
</protein>
<name>A0A0A1WEX9_ZEUCU</name>
<organism evidence="17">
    <name type="scientific">Zeugodacus cucurbitae</name>
    <name type="common">Melon fruit fly</name>
    <name type="synonym">Bactrocera cucurbitae</name>
    <dbReference type="NCBI Taxonomy" id="28588"/>
    <lineage>
        <taxon>Eukaryota</taxon>
        <taxon>Metazoa</taxon>
        <taxon>Ecdysozoa</taxon>
        <taxon>Arthropoda</taxon>
        <taxon>Hexapoda</taxon>
        <taxon>Insecta</taxon>
        <taxon>Pterygota</taxon>
        <taxon>Neoptera</taxon>
        <taxon>Endopterygota</taxon>
        <taxon>Diptera</taxon>
        <taxon>Brachycera</taxon>
        <taxon>Muscomorpha</taxon>
        <taxon>Tephritoidea</taxon>
        <taxon>Tephritidae</taxon>
        <taxon>Zeugodacus</taxon>
        <taxon>Zeugodacus</taxon>
    </lineage>
</organism>
<keyword evidence="7" id="KW-0723">Serine/threonine-protein kinase</keyword>
<comment type="catalytic activity">
    <reaction evidence="13">
        <text>L-seryl-[protein] + ATP = O-phospho-L-seryl-[protein] + ADP + H(+)</text>
        <dbReference type="Rhea" id="RHEA:17989"/>
        <dbReference type="Rhea" id="RHEA-COMP:9863"/>
        <dbReference type="Rhea" id="RHEA-COMP:11604"/>
        <dbReference type="ChEBI" id="CHEBI:15378"/>
        <dbReference type="ChEBI" id="CHEBI:29999"/>
        <dbReference type="ChEBI" id="CHEBI:30616"/>
        <dbReference type="ChEBI" id="CHEBI:83421"/>
        <dbReference type="ChEBI" id="CHEBI:456216"/>
        <dbReference type="EC" id="2.7.11.1"/>
    </reaction>
</comment>
<comment type="subcellular location">
    <subcellularLocation>
        <location evidence="1">Cytoplasm</location>
    </subcellularLocation>
</comment>
<evidence type="ECO:0000256" key="13">
    <source>
        <dbReference type="ARBA" id="ARBA00048679"/>
    </source>
</evidence>
<dbReference type="FunFam" id="1.10.510.10:FF:000587">
    <property type="entry name" value="Phosphoinositide-dependent kinase 1, isoform F"/>
    <property type="match status" value="1"/>
</dbReference>
<sequence length="871" mass="96517">MKTASPMKCKSWSNKINNFVVRRLKSIKINGQQQQQILSPCSTMPAMPKEKATAVSLSENNFTELKFKELSLNTNNTANAATATMATTATSRMHQHSTQTPTHHLPAAVQTTTNATATTTTATQQSTMPHWTQRQNQQQQTQSRNSLCGCGNLSAVIPETVGSLNHGSSKYLTNGHSSPLAAAVAAAQQNGATTPEHTPTCCRYQQQQQHILQQQQNGYDSVEPLQQQQQLPRIYNNNNGLAGGGGLNAAPPTTAINIASASTLSVASISIGSAGASTSPTNVAVAPPKKSPNDYIFGKYIGEGSFSNVYLAVDVNTKREYAIKVCEKRHIIREDKQEYVRREREALHMMTNVPGFVNLSCTFQDRRSLYFVMTYAKNGDLLPYINKVGSFDVDCTRHYVAELVLACEQMHYHNVVHRDLKPENILLDEDMHTLIADFGSAKIFKPEECINPVKAVPFSLSRRSGGRNSQNRSDDDDDEDCDTEDTNDTGSDEDNTHSGGRGGLYYYRRRKGSFVGTAQYVSPEVLRNGFVSPAADLWALGCIVYQMISGLPPFRGSNDYVIFKEILSGDLDFPQGFDKDAEDLVRKLLKIRPEERLGSQDAKGAYVSIRAHPFFNGIDFATVRQQTPPPIYPYLPGVSKDDGFRSHYILPENLEPGLDDKQLTRLLGMELGTYIEKKTVVKNIYDLSDCEKQNRLEQQKSDKWHVFADNEVILKKGYINKRKGLFARRRMLLLTTGPRLIYIDPVQMVKKGEIPWSAELRVEPKNFKIFFVHTPNRTYYLDDPDGYSLEWVDSIERMHKLTYPDSDTGADMSTTTTTTTTGTSPKSSHRTNSPTFFSHGGSHSSGSSSSGNMLTAAIAAATGRATKTASN</sequence>
<dbReference type="GO" id="GO:0035556">
    <property type="term" value="P:intracellular signal transduction"/>
    <property type="evidence" value="ECO:0007669"/>
    <property type="project" value="TreeGrafter"/>
</dbReference>
<dbReference type="Pfam" id="PF14593">
    <property type="entry name" value="PH_3"/>
    <property type="match status" value="1"/>
</dbReference>
<dbReference type="PROSITE" id="PS00108">
    <property type="entry name" value="PROTEIN_KINASE_ST"/>
    <property type="match status" value="1"/>
</dbReference>
<gene>
    <name evidence="17" type="primary">Pdk1_4</name>
    <name evidence="17" type="ORF">g.22137</name>
</gene>
<keyword evidence="9 14" id="KW-0547">Nucleotide-binding</keyword>
<dbReference type="CDD" id="cd05581">
    <property type="entry name" value="STKc_PDK1"/>
    <property type="match status" value="1"/>
</dbReference>
<reference evidence="17" key="1">
    <citation type="submission" date="2014-11" db="EMBL/GenBank/DDBJ databases">
        <authorList>
            <person name="Geib S."/>
        </authorList>
    </citation>
    <scope>NUCLEOTIDE SEQUENCE</scope>
</reference>
<dbReference type="InterPro" id="IPR011993">
    <property type="entry name" value="PH-like_dom_sf"/>
</dbReference>
<evidence type="ECO:0000256" key="5">
    <source>
        <dbReference type="ARBA" id="ARBA00022473"/>
    </source>
</evidence>
<dbReference type="FunFam" id="3.30.200.20:FF:000191">
    <property type="entry name" value="3-phosphoinositide-dependent protein kinase 2-like"/>
    <property type="match status" value="1"/>
</dbReference>
<dbReference type="PROSITE" id="PS50011">
    <property type="entry name" value="PROTEIN_KINASE_DOM"/>
    <property type="match status" value="1"/>
</dbReference>
<feature type="domain" description="Protein kinase" evidence="16">
    <location>
        <begin position="295"/>
        <end position="615"/>
    </location>
</feature>
<dbReference type="EC" id="2.7.11.1" evidence="3"/>
<keyword evidence="11 14" id="KW-0067">ATP-binding</keyword>
<dbReference type="SUPFAM" id="SSF56112">
    <property type="entry name" value="Protein kinase-like (PK-like)"/>
    <property type="match status" value="1"/>
</dbReference>
<dbReference type="GO" id="GO:0005524">
    <property type="term" value="F:ATP binding"/>
    <property type="evidence" value="ECO:0007669"/>
    <property type="project" value="UniProtKB-UniRule"/>
</dbReference>
<feature type="binding site" evidence="14">
    <location>
        <position position="324"/>
    </location>
    <ligand>
        <name>ATP</name>
        <dbReference type="ChEBI" id="CHEBI:30616"/>
    </ligand>
</feature>
<dbReference type="FunFam" id="1.10.510.10:FF:000405">
    <property type="entry name" value="Mitogen-activated protein kinase"/>
    <property type="match status" value="1"/>
</dbReference>
<evidence type="ECO:0000256" key="12">
    <source>
        <dbReference type="ARBA" id="ARBA00047899"/>
    </source>
</evidence>
<dbReference type="InterPro" id="IPR000719">
    <property type="entry name" value="Prot_kinase_dom"/>
</dbReference>
<dbReference type="GO" id="GO:0004674">
    <property type="term" value="F:protein serine/threonine kinase activity"/>
    <property type="evidence" value="ECO:0007669"/>
    <property type="project" value="UniProtKB-KW"/>
</dbReference>
<keyword evidence="6" id="KW-0963">Cytoplasm</keyword>
<dbReference type="GO" id="GO:0005737">
    <property type="term" value="C:cytoplasm"/>
    <property type="evidence" value="ECO:0007669"/>
    <property type="project" value="UniProtKB-SubCell"/>
</dbReference>
<dbReference type="AlphaFoldDB" id="A0A0A1WEX9"/>
<feature type="compositionally biased region" description="Acidic residues" evidence="15">
    <location>
        <begin position="474"/>
        <end position="493"/>
    </location>
</feature>
<evidence type="ECO:0000256" key="8">
    <source>
        <dbReference type="ARBA" id="ARBA00022679"/>
    </source>
</evidence>
<evidence type="ECO:0000256" key="2">
    <source>
        <dbReference type="ARBA" id="ARBA00010006"/>
    </source>
</evidence>
<proteinExistence type="inferred from homology"/>
<keyword evidence="5" id="KW-0217">Developmental protein</keyword>
<dbReference type="PANTHER" id="PTHR24356">
    <property type="entry name" value="SERINE/THREONINE-PROTEIN KINASE"/>
    <property type="match status" value="1"/>
</dbReference>
<evidence type="ECO:0000256" key="3">
    <source>
        <dbReference type="ARBA" id="ARBA00012513"/>
    </source>
</evidence>